<dbReference type="Pfam" id="PF05036">
    <property type="entry name" value="SPOR"/>
    <property type="match status" value="1"/>
</dbReference>
<evidence type="ECO:0000313" key="5">
    <source>
        <dbReference type="Proteomes" id="UP000244173"/>
    </source>
</evidence>
<feature type="region of interest" description="Disordered" evidence="1">
    <location>
        <begin position="31"/>
        <end position="74"/>
    </location>
</feature>
<dbReference type="PANTHER" id="PTHR38687">
    <property type="entry name" value="CELL DIVISION PROTEIN DEDD-RELATED"/>
    <property type="match status" value="1"/>
</dbReference>
<dbReference type="KEGG" id="maer:DAI18_08990"/>
<keyword evidence="5" id="KW-1185">Reference proteome</keyword>
<dbReference type="PROSITE" id="PS51724">
    <property type="entry name" value="SPOR"/>
    <property type="match status" value="1"/>
</dbReference>
<evidence type="ECO:0000313" key="4">
    <source>
        <dbReference type="EMBL" id="AVY96034.1"/>
    </source>
</evidence>
<dbReference type="InterPro" id="IPR036680">
    <property type="entry name" value="SPOR-like_sf"/>
</dbReference>
<dbReference type="GO" id="GO:0030428">
    <property type="term" value="C:cell septum"/>
    <property type="evidence" value="ECO:0007669"/>
    <property type="project" value="TreeGrafter"/>
</dbReference>
<dbReference type="InterPro" id="IPR007730">
    <property type="entry name" value="SPOR-like_dom"/>
</dbReference>
<accession>A0A2S0PF67</accession>
<feature type="domain" description="SPOR" evidence="3">
    <location>
        <begin position="130"/>
        <end position="209"/>
    </location>
</feature>
<gene>
    <name evidence="4" type="ORF">DAI18_08990</name>
</gene>
<dbReference type="InterPro" id="IPR052521">
    <property type="entry name" value="Cell_div_SPOR-domain"/>
</dbReference>
<keyword evidence="2" id="KW-1133">Transmembrane helix</keyword>
<proteinExistence type="predicted"/>
<dbReference type="SUPFAM" id="SSF110997">
    <property type="entry name" value="Sporulation related repeat"/>
    <property type="match status" value="1"/>
</dbReference>
<dbReference type="GO" id="GO:0042834">
    <property type="term" value="F:peptidoglycan binding"/>
    <property type="evidence" value="ECO:0007669"/>
    <property type="project" value="InterPro"/>
</dbReference>
<dbReference type="Gene3D" id="3.30.70.1070">
    <property type="entry name" value="Sporulation related repeat"/>
    <property type="match status" value="1"/>
</dbReference>
<dbReference type="Proteomes" id="UP000244173">
    <property type="component" value="Chromosome"/>
</dbReference>
<evidence type="ECO:0000259" key="3">
    <source>
        <dbReference type="PROSITE" id="PS51724"/>
    </source>
</evidence>
<protein>
    <submittedName>
        <fullName evidence="4">SPOR domain-containing protein</fullName>
    </submittedName>
</protein>
<evidence type="ECO:0000256" key="2">
    <source>
        <dbReference type="SAM" id="Phobius"/>
    </source>
</evidence>
<dbReference type="AlphaFoldDB" id="A0A2S0PF67"/>
<keyword evidence="2" id="KW-0472">Membrane</keyword>
<sequence length="211" mass="21957">MGAGILIGVIAGVGIAVGVAFWLNRAASPFADREKPRTPTTAAEVAPPQPSLLEPGTLNTRAPEVKTEGPTQGNVVVLPPPDKAPGAPAPAAKPAAPATPDYDFYQLLADKDGKLPAEKPAARKPAEKSDKAGKPVFFQLGAFSSENEADNLKARLALSGIEASISSTTIPDKGLLHRVRVGPYSRPEDINRVKALLKNEGFNPSVVKADG</sequence>
<keyword evidence="2" id="KW-0812">Transmembrane</keyword>
<name>A0A2S0PF67_9NEIS</name>
<dbReference type="OrthoDB" id="7063246at2"/>
<dbReference type="EMBL" id="CP028519">
    <property type="protein sequence ID" value="AVY96034.1"/>
    <property type="molecule type" value="Genomic_DNA"/>
</dbReference>
<reference evidence="4 5" key="1">
    <citation type="submission" date="2018-04" db="EMBL/GenBank/DDBJ databases">
        <title>Denitrifier Microvirgula.</title>
        <authorList>
            <person name="Anderson E."/>
            <person name="Jang J."/>
            <person name="Ishii S."/>
        </authorList>
    </citation>
    <scope>NUCLEOTIDE SEQUENCE [LARGE SCALE GENOMIC DNA]</scope>
    <source>
        <strain evidence="4 5">BE2.4</strain>
    </source>
</reference>
<dbReference type="GO" id="GO:0032506">
    <property type="term" value="P:cytokinetic process"/>
    <property type="evidence" value="ECO:0007669"/>
    <property type="project" value="TreeGrafter"/>
</dbReference>
<feature type="transmembrane region" description="Helical" evidence="2">
    <location>
        <begin position="6"/>
        <end position="23"/>
    </location>
</feature>
<evidence type="ECO:0000256" key="1">
    <source>
        <dbReference type="SAM" id="MobiDB-lite"/>
    </source>
</evidence>
<dbReference type="PANTHER" id="PTHR38687:SF1">
    <property type="entry name" value="CELL DIVISION PROTEIN DEDD"/>
    <property type="match status" value="1"/>
</dbReference>
<dbReference type="STRING" id="1122240.GCA_000620105_03688"/>
<organism evidence="4 5">
    <name type="scientific">Microvirgula aerodenitrificans</name>
    <dbReference type="NCBI Taxonomy" id="57480"/>
    <lineage>
        <taxon>Bacteria</taxon>
        <taxon>Pseudomonadati</taxon>
        <taxon>Pseudomonadota</taxon>
        <taxon>Betaproteobacteria</taxon>
        <taxon>Neisseriales</taxon>
        <taxon>Aquaspirillaceae</taxon>
        <taxon>Microvirgula</taxon>
    </lineage>
</organism>
<dbReference type="GO" id="GO:0032153">
    <property type="term" value="C:cell division site"/>
    <property type="evidence" value="ECO:0007669"/>
    <property type="project" value="TreeGrafter"/>
</dbReference>